<dbReference type="EMBL" id="JABXBU010000002">
    <property type="protein sequence ID" value="KAF8795411.1"/>
    <property type="molecule type" value="Genomic_DNA"/>
</dbReference>
<evidence type="ECO:0000313" key="2">
    <source>
        <dbReference type="Proteomes" id="UP000807504"/>
    </source>
</evidence>
<evidence type="ECO:0000313" key="1">
    <source>
        <dbReference type="EMBL" id="KAF8795411.1"/>
    </source>
</evidence>
<sequence>MILLFSQHLLQNRHRYLFYSARESWLRIKSAIENASECNIKAIPDCRFIRNYVSRTGACLASVIETAAKPSSATNHFCERVESLRFSFKIALVAVIQSP</sequence>
<gene>
    <name evidence="1" type="ORF">HNY73_003262</name>
</gene>
<proteinExistence type="predicted"/>
<reference evidence="1" key="1">
    <citation type="journal article" date="2020" name="bioRxiv">
        <title>Chromosome-level reference genome of the European wasp spider Argiope bruennichi: a resource for studies on range expansion and evolutionary adaptation.</title>
        <authorList>
            <person name="Sheffer M.M."/>
            <person name="Hoppe A."/>
            <person name="Krehenwinkel H."/>
            <person name="Uhl G."/>
            <person name="Kuss A.W."/>
            <person name="Jensen L."/>
            <person name="Jensen C."/>
            <person name="Gillespie R.G."/>
            <person name="Hoff K.J."/>
            <person name="Prost S."/>
        </authorList>
    </citation>
    <scope>NUCLEOTIDE SEQUENCE</scope>
</reference>
<keyword evidence="2" id="KW-1185">Reference proteome</keyword>
<name>A0A8T0FWF0_ARGBR</name>
<comment type="caution">
    <text evidence="1">The sequence shown here is derived from an EMBL/GenBank/DDBJ whole genome shotgun (WGS) entry which is preliminary data.</text>
</comment>
<dbReference type="AlphaFoldDB" id="A0A8T0FWF0"/>
<accession>A0A8T0FWF0</accession>
<organism evidence="1 2">
    <name type="scientific">Argiope bruennichi</name>
    <name type="common">Wasp spider</name>
    <name type="synonym">Aranea bruennichi</name>
    <dbReference type="NCBI Taxonomy" id="94029"/>
    <lineage>
        <taxon>Eukaryota</taxon>
        <taxon>Metazoa</taxon>
        <taxon>Ecdysozoa</taxon>
        <taxon>Arthropoda</taxon>
        <taxon>Chelicerata</taxon>
        <taxon>Arachnida</taxon>
        <taxon>Araneae</taxon>
        <taxon>Araneomorphae</taxon>
        <taxon>Entelegynae</taxon>
        <taxon>Araneoidea</taxon>
        <taxon>Araneidae</taxon>
        <taxon>Argiope</taxon>
    </lineage>
</organism>
<protein>
    <submittedName>
        <fullName evidence="1">Uncharacterized protein</fullName>
    </submittedName>
</protein>
<dbReference type="Proteomes" id="UP000807504">
    <property type="component" value="Unassembled WGS sequence"/>
</dbReference>
<reference evidence="1" key="2">
    <citation type="submission" date="2020-06" db="EMBL/GenBank/DDBJ databases">
        <authorList>
            <person name="Sheffer M."/>
        </authorList>
    </citation>
    <scope>NUCLEOTIDE SEQUENCE</scope>
</reference>